<dbReference type="SUPFAM" id="SSF53448">
    <property type="entry name" value="Nucleotide-diphospho-sugar transferases"/>
    <property type="match status" value="1"/>
</dbReference>
<dbReference type="InterPro" id="IPR050834">
    <property type="entry name" value="Glycosyltransf_2"/>
</dbReference>
<dbReference type="GeneID" id="36831338"/>
<dbReference type="PANTHER" id="PTHR43685">
    <property type="entry name" value="GLYCOSYLTRANSFERASE"/>
    <property type="match status" value="1"/>
</dbReference>
<dbReference type="Proteomes" id="UP000248044">
    <property type="component" value="Chromosome"/>
</dbReference>
<keyword evidence="3" id="KW-1185">Reference proteome</keyword>
<dbReference type="Gene3D" id="3.90.550.10">
    <property type="entry name" value="Spore Coat Polysaccharide Biosynthesis Protein SpsA, Chain A"/>
    <property type="match status" value="1"/>
</dbReference>
<dbReference type="KEGG" id="abri:DFR85_04240"/>
<evidence type="ECO:0000259" key="1">
    <source>
        <dbReference type="Pfam" id="PF00535"/>
    </source>
</evidence>
<dbReference type="EMBL" id="CP029289">
    <property type="protein sequence ID" value="AWR93945.1"/>
    <property type="molecule type" value="Genomic_DNA"/>
</dbReference>
<protein>
    <recommendedName>
        <fullName evidence="1">Glycosyltransferase 2-like domain-containing protein</fullName>
    </recommendedName>
</protein>
<dbReference type="RefSeq" id="WP_110269829.1">
    <property type="nucleotide sequence ID" value="NZ_CP029289.2"/>
</dbReference>
<name>A0A2U9ID42_9CREN</name>
<dbReference type="PANTHER" id="PTHR43685:SF2">
    <property type="entry name" value="GLYCOSYLTRANSFERASE 2-LIKE DOMAIN-CONTAINING PROTEIN"/>
    <property type="match status" value="1"/>
</dbReference>
<reference evidence="2 3" key="1">
    <citation type="submission" date="2018-05" db="EMBL/GenBank/DDBJ databases">
        <title>Complete Genome Sequences of Extremely Thermoacidophilic, Metal-Mobilizing Type-Strain Members of the Archaeal Family Sulfolobaceae: Acidianus brierleyi DSM-1651T, Acidianus sulfidivorans DSM-18786T, Metallosphaera hakonensis DSM-7519T, and Metallosphaera prunae DSM-10039T.</title>
        <authorList>
            <person name="Counts J.A."/>
            <person name="Kelly R.M."/>
        </authorList>
    </citation>
    <scope>NUCLEOTIDE SEQUENCE [LARGE SCALE GENOMIC DNA]</scope>
    <source>
        <strain evidence="2 3">DSM 1651</strain>
    </source>
</reference>
<feature type="domain" description="Glycosyltransferase 2-like" evidence="1">
    <location>
        <begin position="4"/>
        <end position="147"/>
    </location>
</feature>
<dbReference type="OrthoDB" id="34704at2157"/>
<dbReference type="InterPro" id="IPR001173">
    <property type="entry name" value="Glyco_trans_2-like"/>
</dbReference>
<sequence length="323" mass="37820">MEVTVALPTYKNNGTTIRDLLESLSHQTYANFRLLVVYKPSDGDVTEDVISKYKNLDIEVIYQKEGYIEEAMNLIFSNANADILITTDDDAIPSKDWIRNHVNLHEKFPEVGMVGPYFGNGHKINVFKKIYSFLMERPLDERMKDYLTYFSKTGIFVGNPFFNNYNLPYIKSFSFMGVNMSVKKEVYKDFRLLQMTLRGIGYEPYLCFHSFIKGLYPATFKDCCKLFHNERDSLSRPKSLSGIKERYAELMLSVYYLNKFYKLDLTKLKIDMLIKTLSWKLHKKTKEDEAMLDGIRLGLKISLEAIQNNYDSMWIRSKLKEIQ</sequence>
<organism evidence="2 3">
    <name type="scientific">Acidianus brierleyi</name>
    <dbReference type="NCBI Taxonomy" id="41673"/>
    <lineage>
        <taxon>Archaea</taxon>
        <taxon>Thermoproteota</taxon>
        <taxon>Thermoprotei</taxon>
        <taxon>Sulfolobales</taxon>
        <taxon>Sulfolobaceae</taxon>
        <taxon>Acidianus</taxon>
    </lineage>
</organism>
<accession>A0A2U9ID42</accession>
<dbReference type="InterPro" id="IPR029044">
    <property type="entry name" value="Nucleotide-diphossugar_trans"/>
</dbReference>
<gene>
    <name evidence="2" type="ORF">DFR85_04240</name>
</gene>
<dbReference type="CDD" id="cd00761">
    <property type="entry name" value="Glyco_tranf_GTA_type"/>
    <property type="match status" value="1"/>
</dbReference>
<proteinExistence type="predicted"/>
<evidence type="ECO:0000313" key="2">
    <source>
        <dbReference type="EMBL" id="AWR93945.1"/>
    </source>
</evidence>
<dbReference type="Pfam" id="PF00535">
    <property type="entry name" value="Glycos_transf_2"/>
    <property type="match status" value="1"/>
</dbReference>
<evidence type="ECO:0000313" key="3">
    <source>
        <dbReference type="Proteomes" id="UP000248044"/>
    </source>
</evidence>
<dbReference type="AlphaFoldDB" id="A0A2U9ID42"/>